<dbReference type="PROSITE" id="PS51257">
    <property type="entry name" value="PROKAR_LIPOPROTEIN"/>
    <property type="match status" value="1"/>
</dbReference>
<feature type="signal peptide" evidence="1">
    <location>
        <begin position="1"/>
        <end position="20"/>
    </location>
</feature>
<evidence type="ECO:0000313" key="3">
    <source>
        <dbReference type="Proteomes" id="UP001082899"/>
    </source>
</evidence>
<dbReference type="Proteomes" id="UP001082899">
    <property type="component" value="Unassembled WGS sequence"/>
</dbReference>
<dbReference type="RefSeq" id="WP_267847091.1">
    <property type="nucleotide sequence ID" value="NZ_JAPMXC010000001.1"/>
</dbReference>
<organism evidence="2 3">
    <name type="scientific">Robbsia betulipollinis</name>
    <dbReference type="NCBI Taxonomy" id="2981849"/>
    <lineage>
        <taxon>Bacteria</taxon>
        <taxon>Pseudomonadati</taxon>
        <taxon>Pseudomonadota</taxon>
        <taxon>Betaproteobacteria</taxon>
        <taxon>Burkholderiales</taxon>
        <taxon>Burkholderiaceae</taxon>
        <taxon>Robbsia</taxon>
    </lineage>
</organism>
<keyword evidence="1" id="KW-0732">Signal</keyword>
<comment type="caution">
    <text evidence="2">The sequence shown here is derived from an EMBL/GenBank/DDBJ whole genome shotgun (WGS) entry which is preliminary data.</text>
</comment>
<keyword evidence="3" id="KW-1185">Reference proteome</keyword>
<proteinExistence type="predicted"/>
<name>A0ABT3ZLC4_9BURK</name>
<dbReference type="EMBL" id="JAPMXC010000001">
    <property type="protein sequence ID" value="MCY0387343.1"/>
    <property type="molecule type" value="Genomic_DNA"/>
</dbReference>
<evidence type="ECO:0000256" key="1">
    <source>
        <dbReference type="SAM" id="SignalP"/>
    </source>
</evidence>
<sequence length="50" mass="4974">MRKLAMAFALLILLAVSGCATTFENLAAGAVLGGVLVGSTLSGGCSHNCY</sequence>
<feature type="chain" id="PRO_5046940623" description="Lipoprotein" evidence="1">
    <location>
        <begin position="21"/>
        <end position="50"/>
    </location>
</feature>
<evidence type="ECO:0008006" key="4">
    <source>
        <dbReference type="Google" id="ProtNLM"/>
    </source>
</evidence>
<gene>
    <name evidence="2" type="ORF">OVY01_08865</name>
</gene>
<evidence type="ECO:0000313" key="2">
    <source>
        <dbReference type="EMBL" id="MCY0387343.1"/>
    </source>
</evidence>
<reference evidence="2" key="1">
    <citation type="submission" date="2022-11" db="EMBL/GenBank/DDBJ databases">
        <title>Robbsia betulipollinis sp. nov., isolated from pollen of birch (Betula pendula).</title>
        <authorList>
            <person name="Shi H."/>
            <person name="Ambika Manirajan B."/>
            <person name="Ratering S."/>
            <person name="Geissler-Plaum R."/>
            <person name="Schnell S."/>
        </authorList>
    </citation>
    <scope>NUCLEOTIDE SEQUENCE</scope>
    <source>
        <strain evidence="2">Bb-Pol-6</strain>
    </source>
</reference>
<accession>A0ABT3ZLC4</accession>
<protein>
    <recommendedName>
        <fullName evidence="4">Lipoprotein</fullName>
    </recommendedName>
</protein>